<dbReference type="GO" id="GO:0016757">
    <property type="term" value="F:glycosyltransferase activity"/>
    <property type="evidence" value="ECO:0007669"/>
    <property type="project" value="UniProtKB-KW"/>
</dbReference>
<evidence type="ECO:0000313" key="4">
    <source>
        <dbReference type="EMBL" id="RCX19017.1"/>
    </source>
</evidence>
<evidence type="ECO:0000256" key="1">
    <source>
        <dbReference type="ARBA" id="ARBA00022676"/>
    </source>
</evidence>
<proteinExistence type="predicted"/>
<feature type="domain" description="Glycosyl transferase family 1" evidence="3">
    <location>
        <begin position="210"/>
        <end position="362"/>
    </location>
</feature>
<sequence length="456" mass="52401">MKKIAYFSPLNPIRSGISDYSEDLLPELSKVYDVEVYVENGFQVENTNIKENFVIREYAEFSKRYNDKQYSAILYHMGNNYSAHKEIYEFILKYPGIVVLHDYSLHHFFAAKTLEQGNLDEYREEMLYCHGKEGLDEANRFLNGEISPIWESNSLKYPLNLRILDNSAGIIVHSQFAKDLLREQASYVPIEVVPIPAPHISKLEDIEREKEDARGELGINRDDFVISALGYANPTKRIDKVISALSVIKSKQFIKKFKFYIVGEVPPSYPIQELVRKHKLENEVVFIGYVNLKDFDKYIAASDMCVNLRYPTQGENSASLLKIMGRGKPVITTNIGSFSEFADDVVLKVNIGKDEISHLVEELVRIFRMDRSIISSKILELTNNNHTIEISCLKYSMFIDDIVRGNKVNINLGISSYLDRFTSIFDSIENDTGKTVELNISKIYKVFYKKTGDSYD</sequence>
<keyword evidence="1" id="KW-0328">Glycosyltransferase</keyword>
<dbReference type="PANTHER" id="PTHR12526:SF510">
    <property type="entry name" value="D-INOSITOL 3-PHOSPHATE GLYCOSYLTRANSFERASE"/>
    <property type="match status" value="1"/>
</dbReference>
<dbReference type="OrthoDB" id="9797829at2"/>
<keyword evidence="5" id="KW-1185">Reference proteome</keyword>
<dbReference type="RefSeq" id="WP_114497174.1">
    <property type="nucleotide sequence ID" value="NZ_QPJW01000005.1"/>
</dbReference>
<dbReference type="Pfam" id="PF00534">
    <property type="entry name" value="Glycos_transf_1"/>
    <property type="match status" value="1"/>
</dbReference>
<organism evidence="4 5">
    <name type="scientific">Fontibacillus phaseoli</name>
    <dbReference type="NCBI Taxonomy" id="1416533"/>
    <lineage>
        <taxon>Bacteria</taxon>
        <taxon>Bacillati</taxon>
        <taxon>Bacillota</taxon>
        <taxon>Bacilli</taxon>
        <taxon>Bacillales</taxon>
        <taxon>Paenibacillaceae</taxon>
        <taxon>Fontibacillus</taxon>
    </lineage>
</organism>
<dbReference type="EMBL" id="QPJW01000005">
    <property type="protein sequence ID" value="RCX19017.1"/>
    <property type="molecule type" value="Genomic_DNA"/>
</dbReference>
<gene>
    <name evidence="4" type="ORF">DFP94_10533</name>
</gene>
<dbReference type="Gene3D" id="3.40.50.2000">
    <property type="entry name" value="Glycogen Phosphorylase B"/>
    <property type="match status" value="1"/>
</dbReference>
<evidence type="ECO:0000259" key="3">
    <source>
        <dbReference type="Pfam" id="PF00534"/>
    </source>
</evidence>
<dbReference type="InterPro" id="IPR001296">
    <property type="entry name" value="Glyco_trans_1"/>
</dbReference>
<comment type="caution">
    <text evidence="4">The sequence shown here is derived from an EMBL/GenBank/DDBJ whole genome shotgun (WGS) entry which is preliminary data.</text>
</comment>
<dbReference type="CDD" id="cd03801">
    <property type="entry name" value="GT4_PimA-like"/>
    <property type="match status" value="1"/>
</dbReference>
<evidence type="ECO:0000256" key="2">
    <source>
        <dbReference type="ARBA" id="ARBA00022679"/>
    </source>
</evidence>
<dbReference type="Proteomes" id="UP000253090">
    <property type="component" value="Unassembled WGS sequence"/>
</dbReference>
<dbReference type="AlphaFoldDB" id="A0A369BEV1"/>
<evidence type="ECO:0000313" key="5">
    <source>
        <dbReference type="Proteomes" id="UP000253090"/>
    </source>
</evidence>
<dbReference type="SUPFAM" id="SSF53756">
    <property type="entry name" value="UDP-Glycosyltransferase/glycogen phosphorylase"/>
    <property type="match status" value="1"/>
</dbReference>
<accession>A0A369BEV1</accession>
<keyword evidence="2 4" id="KW-0808">Transferase</keyword>
<reference evidence="4 5" key="1">
    <citation type="submission" date="2018-07" db="EMBL/GenBank/DDBJ databases">
        <title>Genomic Encyclopedia of Type Strains, Phase III (KMG-III): the genomes of soil and plant-associated and newly described type strains.</title>
        <authorList>
            <person name="Whitman W."/>
        </authorList>
    </citation>
    <scope>NUCLEOTIDE SEQUENCE [LARGE SCALE GENOMIC DNA]</scope>
    <source>
        <strain evidence="4 5">CECT 8333</strain>
    </source>
</reference>
<dbReference type="PANTHER" id="PTHR12526">
    <property type="entry name" value="GLYCOSYLTRANSFERASE"/>
    <property type="match status" value="1"/>
</dbReference>
<protein>
    <submittedName>
        <fullName evidence="4">Glycosyltransferase involved in cell wall biosynthesis</fullName>
    </submittedName>
</protein>
<name>A0A369BEV1_9BACL</name>